<protein>
    <submittedName>
        <fullName evidence="2">Uncharacterized protein</fullName>
    </submittedName>
</protein>
<evidence type="ECO:0000256" key="1">
    <source>
        <dbReference type="SAM" id="SignalP"/>
    </source>
</evidence>
<reference evidence="2 3" key="1">
    <citation type="submission" date="2023-10" db="EMBL/GenBank/DDBJ databases">
        <title>Screening of Alkalihalobacillus lindianensis BZ-TG-R113 and Its Alleviation of Salt Stress on Rapeseed Growth.</title>
        <authorList>
            <person name="Zhao B."/>
            <person name="Guo T."/>
        </authorList>
    </citation>
    <scope>NUCLEOTIDE SEQUENCE [LARGE SCALE GENOMIC DNA]</scope>
    <source>
        <strain evidence="2 3">BZ-TG-R113</strain>
    </source>
</reference>
<sequence length="169" mass="17770">MKKLSRTLVSSVLFFSILATGTSAMASDAKELTENYEIDWSKAWDEVGSLSDKEEFGSLNDPNSFGTYSYGNLATGSTALGVSSKGVTSTGKTKGKVISTVTSATTSLRNVSRGITGTGPKKTAIGKYTATSEYTMGLTRGNVYTGVTVHTATHTGILYDQKTSASNAY</sequence>
<name>A0ABU3XAM1_9BACI</name>
<proteinExistence type="predicted"/>
<keyword evidence="3" id="KW-1185">Reference proteome</keyword>
<organism evidence="2 3">
    <name type="scientific">Alkalihalophilus lindianensis</name>
    <dbReference type="NCBI Taxonomy" id="1630542"/>
    <lineage>
        <taxon>Bacteria</taxon>
        <taxon>Bacillati</taxon>
        <taxon>Bacillota</taxon>
        <taxon>Bacilli</taxon>
        <taxon>Bacillales</taxon>
        <taxon>Bacillaceae</taxon>
        <taxon>Alkalihalophilus</taxon>
    </lineage>
</organism>
<keyword evidence="1" id="KW-0732">Signal</keyword>
<gene>
    <name evidence="2" type="ORF">RYX56_08785</name>
</gene>
<dbReference type="Proteomes" id="UP001287282">
    <property type="component" value="Unassembled WGS sequence"/>
</dbReference>
<evidence type="ECO:0000313" key="3">
    <source>
        <dbReference type="Proteomes" id="UP001287282"/>
    </source>
</evidence>
<feature type="chain" id="PRO_5047061692" evidence="1">
    <location>
        <begin position="27"/>
        <end position="169"/>
    </location>
</feature>
<dbReference type="EMBL" id="JAWJBA010000002">
    <property type="protein sequence ID" value="MDV2684464.1"/>
    <property type="molecule type" value="Genomic_DNA"/>
</dbReference>
<accession>A0ABU3XAM1</accession>
<comment type="caution">
    <text evidence="2">The sequence shown here is derived from an EMBL/GenBank/DDBJ whole genome shotgun (WGS) entry which is preliminary data.</text>
</comment>
<feature type="signal peptide" evidence="1">
    <location>
        <begin position="1"/>
        <end position="26"/>
    </location>
</feature>
<dbReference type="RefSeq" id="WP_317121693.1">
    <property type="nucleotide sequence ID" value="NZ_JAWJBA010000002.1"/>
</dbReference>
<evidence type="ECO:0000313" key="2">
    <source>
        <dbReference type="EMBL" id="MDV2684464.1"/>
    </source>
</evidence>